<dbReference type="GO" id="GO:0005694">
    <property type="term" value="C:chromosome"/>
    <property type="evidence" value="ECO:0007669"/>
    <property type="project" value="InterPro"/>
</dbReference>
<evidence type="ECO:0000259" key="2">
    <source>
        <dbReference type="Pfam" id="PF01396"/>
    </source>
</evidence>
<keyword evidence="4" id="KW-1185">Reference proteome</keyword>
<protein>
    <submittedName>
        <fullName evidence="3">Topoisomerase DNA-binding C4 zinc finger domain-containing protein</fullName>
    </submittedName>
</protein>
<accession>A0AAW9AHR4</accession>
<evidence type="ECO:0000313" key="3">
    <source>
        <dbReference type="EMBL" id="MDW0118601.1"/>
    </source>
</evidence>
<evidence type="ECO:0000313" key="4">
    <source>
        <dbReference type="Proteomes" id="UP001271648"/>
    </source>
</evidence>
<gene>
    <name evidence="3" type="ORF">QTL97_16875</name>
</gene>
<dbReference type="EMBL" id="JAUBDJ010000015">
    <property type="protein sequence ID" value="MDW0118601.1"/>
    <property type="molecule type" value="Genomic_DNA"/>
</dbReference>
<dbReference type="RefSeq" id="WP_283734317.1">
    <property type="nucleotide sequence ID" value="NZ_CP125968.1"/>
</dbReference>
<feature type="domain" description="DNA topoisomerase type IA zn finger" evidence="2">
    <location>
        <begin position="61"/>
        <end position="94"/>
    </location>
</feature>
<evidence type="ECO:0000256" key="1">
    <source>
        <dbReference type="SAM" id="MobiDB-lite"/>
    </source>
</evidence>
<reference evidence="3 4" key="1">
    <citation type="submission" date="2023-06" db="EMBL/GenBank/DDBJ databases">
        <title>Sporosarcina sp. nov., isolated from Korean traditional fermented seafood 'Jeotgal'.</title>
        <authorList>
            <person name="Yang A.I."/>
            <person name="Shin N.-R."/>
        </authorList>
    </citation>
    <scope>NUCLEOTIDE SEQUENCE [LARGE SCALE GENOMIC DNA]</scope>
    <source>
        <strain evidence="3 4">KCTC43456</strain>
    </source>
</reference>
<feature type="region of interest" description="Disordered" evidence="1">
    <location>
        <begin position="1"/>
        <end position="62"/>
    </location>
</feature>
<dbReference type="Proteomes" id="UP001271648">
    <property type="component" value="Unassembled WGS sequence"/>
</dbReference>
<dbReference type="Gene3D" id="3.30.65.10">
    <property type="entry name" value="Bacterial Topoisomerase I, domain 1"/>
    <property type="match status" value="1"/>
</dbReference>
<dbReference type="GO" id="GO:0003677">
    <property type="term" value="F:DNA binding"/>
    <property type="evidence" value="ECO:0007669"/>
    <property type="project" value="UniProtKB-KW"/>
</dbReference>
<dbReference type="Pfam" id="PF01396">
    <property type="entry name" value="Zn_ribbon_Top1"/>
    <property type="match status" value="1"/>
</dbReference>
<dbReference type="GO" id="GO:0003916">
    <property type="term" value="F:DNA topoisomerase activity"/>
    <property type="evidence" value="ECO:0007669"/>
    <property type="project" value="InterPro"/>
</dbReference>
<keyword evidence="3" id="KW-0238">DNA-binding</keyword>
<organism evidence="3 4">
    <name type="scientific">Sporosarcina thermotolerans</name>
    <dbReference type="NCBI Taxonomy" id="633404"/>
    <lineage>
        <taxon>Bacteria</taxon>
        <taxon>Bacillati</taxon>
        <taxon>Bacillota</taxon>
        <taxon>Bacilli</taxon>
        <taxon>Bacillales</taxon>
        <taxon>Caryophanaceae</taxon>
        <taxon>Sporosarcina</taxon>
    </lineage>
</organism>
<dbReference type="SUPFAM" id="SSF57783">
    <property type="entry name" value="Zinc beta-ribbon"/>
    <property type="match status" value="1"/>
</dbReference>
<name>A0AAW9AHR4_9BACL</name>
<dbReference type="InterPro" id="IPR013498">
    <property type="entry name" value="Topo_IA_Znf"/>
</dbReference>
<dbReference type="AlphaFoldDB" id="A0AAW9AHR4"/>
<sequence length="95" mass="10301">MKDIGKKIEQLNVTDNKEKKALKKKHRDTTRNATGSRQGKSRIPVAKAVSPVTSHSSSTTKECPKCGAAMTLKAGRNGKFYGCGGFPVCRYTEKG</sequence>
<proteinExistence type="predicted"/>
<dbReference type="GO" id="GO:0006265">
    <property type="term" value="P:DNA topological change"/>
    <property type="evidence" value="ECO:0007669"/>
    <property type="project" value="InterPro"/>
</dbReference>
<comment type="caution">
    <text evidence="3">The sequence shown here is derived from an EMBL/GenBank/DDBJ whole genome shotgun (WGS) entry which is preliminary data.</text>
</comment>
<feature type="compositionally biased region" description="Basic and acidic residues" evidence="1">
    <location>
        <begin position="1"/>
        <end position="19"/>
    </location>
</feature>